<dbReference type="PROSITE" id="PS00018">
    <property type="entry name" value="EF_HAND_1"/>
    <property type="match status" value="1"/>
</dbReference>
<evidence type="ECO:0000313" key="3">
    <source>
        <dbReference type="EMBL" id="TDK39251.1"/>
    </source>
</evidence>
<feature type="domain" description="EF-hand" evidence="2">
    <location>
        <begin position="8"/>
        <end position="43"/>
    </location>
</feature>
<dbReference type="Gene3D" id="1.10.238.10">
    <property type="entry name" value="EF-hand"/>
    <property type="match status" value="1"/>
</dbReference>
<evidence type="ECO:0000313" key="4">
    <source>
        <dbReference type="Proteomes" id="UP000295238"/>
    </source>
</evidence>
<dbReference type="PROSITE" id="PS50222">
    <property type="entry name" value="EF_HAND_2"/>
    <property type="match status" value="1"/>
</dbReference>
<dbReference type="RefSeq" id="WP_133314700.1">
    <property type="nucleotide sequence ID" value="NZ_SMTL01000001.1"/>
</dbReference>
<evidence type="ECO:0000256" key="1">
    <source>
        <dbReference type="SAM" id="MobiDB-lite"/>
    </source>
</evidence>
<dbReference type="GO" id="GO:0005509">
    <property type="term" value="F:calcium ion binding"/>
    <property type="evidence" value="ECO:0007669"/>
    <property type="project" value="InterPro"/>
</dbReference>
<dbReference type="InterPro" id="IPR002048">
    <property type="entry name" value="EF_hand_dom"/>
</dbReference>
<accession>A0A4R5UN14</accession>
<organism evidence="3 4">
    <name type="scientific">Rhizobium deserti</name>
    <dbReference type="NCBI Taxonomy" id="2547961"/>
    <lineage>
        <taxon>Bacteria</taxon>
        <taxon>Pseudomonadati</taxon>
        <taxon>Pseudomonadota</taxon>
        <taxon>Alphaproteobacteria</taxon>
        <taxon>Hyphomicrobiales</taxon>
        <taxon>Rhizobiaceae</taxon>
        <taxon>Rhizobium/Agrobacterium group</taxon>
        <taxon>Rhizobium</taxon>
    </lineage>
</organism>
<comment type="caution">
    <text evidence="3">The sequence shown here is derived from an EMBL/GenBank/DDBJ whole genome shotgun (WGS) entry which is preliminary data.</text>
</comment>
<proteinExistence type="predicted"/>
<dbReference type="OrthoDB" id="8373966at2"/>
<gene>
    <name evidence="3" type="ORF">E2F50_03770</name>
</gene>
<keyword evidence="4" id="KW-1185">Reference proteome</keyword>
<dbReference type="SUPFAM" id="SSF47473">
    <property type="entry name" value="EF-hand"/>
    <property type="match status" value="1"/>
</dbReference>
<dbReference type="Proteomes" id="UP000295238">
    <property type="component" value="Unassembled WGS sequence"/>
</dbReference>
<evidence type="ECO:0000259" key="2">
    <source>
        <dbReference type="PROSITE" id="PS50222"/>
    </source>
</evidence>
<protein>
    <recommendedName>
        <fullName evidence="2">EF-hand domain-containing protein</fullName>
    </recommendedName>
</protein>
<sequence length="117" mass="12710">MTAINGNPLTSMLNGAFGKFDRNGDGKINGDEVSAFDEMLRPGVPTDGMGRPKFNYSDRMDQDGDSAVTREEMSSATVLMPANLTDTNFSRMVSYLQDQNTKEAFLAASILMDNGDV</sequence>
<name>A0A4R5UN14_9HYPH</name>
<dbReference type="EMBL" id="SMTL01000001">
    <property type="protein sequence ID" value="TDK39251.1"/>
    <property type="molecule type" value="Genomic_DNA"/>
</dbReference>
<feature type="region of interest" description="Disordered" evidence="1">
    <location>
        <begin position="39"/>
        <end position="63"/>
    </location>
</feature>
<dbReference type="AlphaFoldDB" id="A0A4R5UN14"/>
<reference evidence="3 4" key="1">
    <citation type="submission" date="2019-03" db="EMBL/GenBank/DDBJ databases">
        <title>Rhizobium sp. nov., an bacterium isolated from biocrust in Mu Us Desert.</title>
        <authorList>
            <person name="Lixiong L."/>
        </authorList>
    </citation>
    <scope>NUCLEOTIDE SEQUENCE [LARGE SCALE GENOMIC DNA]</scope>
    <source>
        <strain evidence="3 4">SPY-1</strain>
    </source>
</reference>
<dbReference type="InterPro" id="IPR011992">
    <property type="entry name" value="EF-hand-dom_pair"/>
</dbReference>
<dbReference type="InterPro" id="IPR018247">
    <property type="entry name" value="EF_Hand_1_Ca_BS"/>
</dbReference>